<dbReference type="RefSeq" id="WP_344510121.1">
    <property type="nucleotide sequence ID" value="NZ_BAAAQD010000023.1"/>
</dbReference>
<evidence type="ECO:0000256" key="1">
    <source>
        <dbReference type="ARBA" id="ARBA00022729"/>
    </source>
</evidence>
<dbReference type="Gene3D" id="3.60.21.10">
    <property type="match status" value="1"/>
</dbReference>
<keyword evidence="1 2" id="KW-0732">Signal</keyword>
<organism evidence="4 5">
    <name type="scientific">Dactylosporangium maewongense</name>
    <dbReference type="NCBI Taxonomy" id="634393"/>
    <lineage>
        <taxon>Bacteria</taxon>
        <taxon>Bacillati</taxon>
        <taxon>Actinomycetota</taxon>
        <taxon>Actinomycetes</taxon>
        <taxon>Micromonosporales</taxon>
        <taxon>Micromonosporaceae</taxon>
        <taxon>Dactylosporangium</taxon>
    </lineage>
</organism>
<name>A0ABN2C9Z0_9ACTN</name>
<dbReference type="Proteomes" id="UP001501470">
    <property type="component" value="Unassembled WGS sequence"/>
</dbReference>
<accession>A0ABN2C9Z0</accession>
<feature type="chain" id="PRO_5045668294" description="F5/8 type C domain-containing protein" evidence="2">
    <location>
        <begin position="25"/>
        <end position="439"/>
    </location>
</feature>
<dbReference type="Pfam" id="PF00754">
    <property type="entry name" value="F5_F8_type_C"/>
    <property type="match status" value="1"/>
</dbReference>
<reference evidence="4 5" key="1">
    <citation type="journal article" date="2019" name="Int. J. Syst. Evol. Microbiol.">
        <title>The Global Catalogue of Microorganisms (GCM) 10K type strain sequencing project: providing services to taxonomists for standard genome sequencing and annotation.</title>
        <authorList>
            <consortium name="The Broad Institute Genomics Platform"/>
            <consortium name="The Broad Institute Genome Sequencing Center for Infectious Disease"/>
            <person name="Wu L."/>
            <person name="Ma J."/>
        </authorList>
    </citation>
    <scope>NUCLEOTIDE SEQUENCE [LARGE SCALE GENOMIC DNA]</scope>
    <source>
        <strain evidence="4 5">JCM 15933</strain>
    </source>
</reference>
<evidence type="ECO:0000259" key="3">
    <source>
        <dbReference type="PROSITE" id="PS50022"/>
    </source>
</evidence>
<dbReference type="PANTHER" id="PTHR22953">
    <property type="entry name" value="ACID PHOSPHATASE RELATED"/>
    <property type="match status" value="1"/>
</dbReference>
<feature type="signal peptide" evidence="2">
    <location>
        <begin position="1"/>
        <end position="24"/>
    </location>
</feature>
<proteinExistence type="predicted"/>
<comment type="caution">
    <text evidence="4">The sequence shown here is derived from an EMBL/GenBank/DDBJ whole genome shotgun (WGS) entry which is preliminary data.</text>
</comment>
<dbReference type="PROSITE" id="PS50022">
    <property type="entry name" value="FA58C_3"/>
    <property type="match status" value="1"/>
</dbReference>
<dbReference type="Pfam" id="PF00149">
    <property type="entry name" value="Metallophos"/>
    <property type="match status" value="1"/>
</dbReference>
<evidence type="ECO:0000313" key="4">
    <source>
        <dbReference type="EMBL" id="GAA1553993.1"/>
    </source>
</evidence>
<dbReference type="InterPro" id="IPR004843">
    <property type="entry name" value="Calcineurin-like_PHP"/>
</dbReference>
<dbReference type="InterPro" id="IPR029052">
    <property type="entry name" value="Metallo-depent_PP-like"/>
</dbReference>
<sequence>MLRRPLFVLFTIVVVLAAAAPVHARPPADPLAASAVTGCGTRQTPSVVSASTYEDVNPPAQAVDGNLDTRWSGYGFGAYLQLELPARATLCAVQVAWFRGDERWNDYTVYTSADGTTYRNVNAGRSTGTTRAMETYAFTPHEARFVRIAFWQNASQHLWASISEAAVLGVDATGGTQTVVAVGDISQTCVTADCPTARTAALTGQINPARILGLGDQQNGNDTYEDFLRYFDKTWGPLKGRFHPTPGNHEYEVAGADGYFRYFGPAAKPQGASWYSFDLGNWHIVSLNSEYDRNEGGAQLAWLRADLAATTKPCIAAYWHRPKFSSGSGHGNFPNVKPFWDALYAAGADLVLNGHDHDYERFAPQRPDGVASPAGIREFVVGTGGAGLRPFGATVANSERRIAGTHGVLRLDLGTNDYTWRFVDIDGATRDQGGPVACH</sequence>
<dbReference type="EMBL" id="BAAAQD010000023">
    <property type="protein sequence ID" value="GAA1553993.1"/>
    <property type="molecule type" value="Genomic_DNA"/>
</dbReference>
<feature type="domain" description="F5/8 type C" evidence="3">
    <location>
        <begin position="24"/>
        <end position="170"/>
    </location>
</feature>
<dbReference type="InterPro" id="IPR039331">
    <property type="entry name" value="PAPs-like"/>
</dbReference>
<evidence type="ECO:0000256" key="2">
    <source>
        <dbReference type="SAM" id="SignalP"/>
    </source>
</evidence>
<dbReference type="Gene3D" id="2.60.120.260">
    <property type="entry name" value="Galactose-binding domain-like"/>
    <property type="match status" value="1"/>
</dbReference>
<protein>
    <recommendedName>
        <fullName evidence="3">F5/8 type C domain-containing protein</fullName>
    </recommendedName>
</protein>
<dbReference type="PANTHER" id="PTHR22953:SF153">
    <property type="entry name" value="PURPLE ACID PHOSPHATASE"/>
    <property type="match status" value="1"/>
</dbReference>
<evidence type="ECO:0000313" key="5">
    <source>
        <dbReference type="Proteomes" id="UP001501470"/>
    </source>
</evidence>
<gene>
    <name evidence="4" type="ORF">GCM10009827_088460</name>
</gene>
<dbReference type="SUPFAM" id="SSF49785">
    <property type="entry name" value="Galactose-binding domain-like"/>
    <property type="match status" value="1"/>
</dbReference>
<dbReference type="InterPro" id="IPR000421">
    <property type="entry name" value="FA58C"/>
</dbReference>
<keyword evidence="5" id="KW-1185">Reference proteome</keyword>
<dbReference type="SUPFAM" id="SSF56300">
    <property type="entry name" value="Metallo-dependent phosphatases"/>
    <property type="match status" value="1"/>
</dbReference>
<dbReference type="InterPro" id="IPR008979">
    <property type="entry name" value="Galactose-bd-like_sf"/>
</dbReference>